<evidence type="ECO:0000313" key="9">
    <source>
        <dbReference type="Proteomes" id="UP001642540"/>
    </source>
</evidence>
<keyword evidence="1" id="KW-0479">Metal-binding</keyword>
<keyword evidence="9" id="KW-1185">Reference proteome</keyword>
<name>A0ABP1R5K3_9HEXA</name>
<dbReference type="SUPFAM" id="SSF57716">
    <property type="entry name" value="Glucocorticoid receptor-like (DNA-binding domain)"/>
    <property type="match status" value="1"/>
</dbReference>
<feature type="region of interest" description="Disordered" evidence="6">
    <location>
        <begin position="270"/>
        <end position="333"/>
    </location>
</feature>
<keyword evidence="2 5" id="KW-0863">Zinc-finger</keyword>
<evidence type="ECO:0000313" key="8">
    <source>
        <dbReference type="EMBL" id="CAL8117078.1"/>
    </source>
</evidence>
<evidence type="ECO:0000256" key="1">
    <source>
        <dbReference type="ARBA" id="ARBA00022723"/>
    </source>
</evidence>
<dbReference type="Gene3D" id="6.20.210.20">
    <property type="entry name" value="THAP domain"/>
    <property type="match status" value="1"/>
</dbReference>
<evidence type="ECO:0000256" key="4">
    <source>
        <dbReference type="ARBA" id="ARBA00023125"/>
    </source>
</evidence>
<dbReference type="EMBL" id="CAXLJM020000053">
    <property type="protein sequence ID" value="CAL8117078.1"/>
    <property type="molecule type" value="Genomic_DNA"/>
</dbReference>
<dbReference type="InterPro" id="IPR038441">
    <property type="entry name" value="THAP_Znf_sf"/>
</dbReference>
<feature type="compositionally biased region" description="Low complexity" evidence="6">
    <location>
        <begin position="84"/>
        <end position="105"/>
    </location>
</feature>
<dbReference type="SMART" id="SM00692">
    <property type="entry name" value="DM3"/>
    <property type="match status" value="1"/>
</dbReference>
<reference evidence="8 9" key="1">
    <citation type="submission" date="2024-08" db="EMBL/GenBank/DDBJ databases">
        <authorList>
            <person name="Cucini C."/>
            <person name="Frati F."/>
        </authorList>
    </citation>
    <scope>NUCLEOTIDE SEQUENCE [LARGE SCALE GENOMIC DNA]</scope>
</reference>
<comment type="caution">
    <text evidence="8">The sequence shown here is derived from an EMBL/GenBank/DDBJ whole genome shotgun (WGS) entry which is preliminary data.</text>
</comment>
<dbReference type="Pfam" id="PF05485">
    <property type="entry name" value="THAP"/>
    <property type="match status" value="1"/>
</dbReference>
<sequence>MSKRAQYYCIVCSKNNTSDSDNLLRMFSSFPKSPEMLEKWITILNLKGTKITKRAKVCDLHFSKSQFVRTRLRRGAVPSLTPRGVKSVTGIGSSSSVSSGNSRSSNKPIKPAQKNLVPVLLLTPATPVSVFQVAPTSTQTTASSLPLIPPPQVVQEQSDTLKDNPTRTTDTFASIPESLKQFLHESLKKEVADKVLKDAHSVKSFCRKIMAEMENWDKTDKSQIEQDGDGDGEGRRKQTRIIKVIVEKEEPTEMLNENEDEYPLPLSVYPTVSVKVEDDGYHPNEVEPEDDDSNHSGDPLGDDENDEDEDDQEQSVRMGQEFMEWHDESVEES</sequence>
<feature type="compositionally biased region" description="Basic and acidic residues" evidence="6">
    <location>
        <begin position="275"/>
        <end position="285"/>
    </location>
</feature>
<feature type="domain" description="THAP-type" evidence="7">
    <location>
        <begin position="1"/>
        <end position="81"/>
    </location>
</feature>
<feature type="compositionally biased region" description="Basic and acidic residues" evidence="6">
    <location>
        <begin position="323"/>
        <end position="333"/>
    </location>
</feature>
<protein>
    <recommendedName>
        <fullName evidence="7">THAP-type domain-containing protein</fullName>
    </recommendedName>
</protein>
<dbReference type="PANTHER" id="PTHR46600:SF11">
    <property type="entry name" value="THAP DOMAIN-CONTAINING PROTEIN 10"/>
    <property type="match status" value="1"/>
</dbReference>
<dbReference type="PROSITE" id="PS50950">
    <property type="entry name" value="ZF_THAP"/>
    <property type="match status" value="1"/>
</dbReference>
<gene>
    <name evidence="8" type="ORF">ODALV1_LOCUS17524</name>
</gene>
<organism evidence="8 9">
    <name type="scientific">Orchesella dallaii</name>
    <dbReference type="NCBI Taxonomy" id="48710"/>
    <lineage>
        <taxon>Eukaryota</taxon>
        <taxon>Metazoa</taxon>
        <taxon>Ecdysozoa</taxon>
        <taxon>Arthropoda</taxon>
        <taxon>Hexapoda</taxon>
        <taxon>Collembola</taxon>
        <taxon>Entomobryomorpha</taxon>
        <taxon>Entomobryoidea</taxon>
        <taxon>Orchesellidae</taxon>
        <taxon>Orchesellinae</taxon>
        <taxon>Orchesella</taxon>
    </lineage>
</organism>
<feature type="compositionally biased region" description="Acidic residues" evidence="6">
    <location>
        <begin position="300"/>
        <end position="313"/>
    </location>
</feature>
<keyword evidence="4 5" id="KW-0238">DNA-binding</keyword>
<dbReference type="SMART" id="SM00980">
    <property type="entry name" value="THAP"/>
    <property type="match status" value="1"/>
</dbReference>
<proteinExistence type="predicted"/>
<accession>A0ABP1R5K3</accession>
<evidence type="ECO:0000259" key="7">
    <source>
        <dbReference type="PROSITE" id="PS50950"/>
    </source>
</evidence>
<evidence type="ECO:0000256" key="5">
    <source>
        <dbReference type="PROSITE-ProRule" id="PRU00309"/>
    </source>
</evidence>
<keyword evidence="3" id="KW-0862">Zinc</keyword>
<evidence type="ECO:0000256" key="2">
    <source>
        <dbReference type="ARBA" id="ARBA00022771"/>
    </source>
</evidence>
<dbReference type="Proteomes" id="UP001642540">
    <property type="component" value="Unassembled WGS sequence"/>
</dbReference>
<dbReference type="InterPro" id="IPR006612">
    <property type="entry name" value="THAP_Znf"/>
</dbReference>
<dbReference type="PANTHER" id="PTHR46600">
    <property type="entry name" value="THAP DOMAIN-CONTAINING"/>
    <property type="match status" value="1"/>
</dbReference>
<dbReference type="InterPro" id="IPR026516">
    <property type="entry name" value="THAP1/10"/>
</dbReference>
<evidence type="ECO:0000256" key="6">
    <source>
        <dbReference type="SAM" id="MobiDB-lite"/>
    </source>
</evidence>
<evidence type="ECO:0000256" key="3">
    <source>
        <dbReference type="ARBA" id="ARBA00022833"/>
    </source>
</evidence>
<feature type="region of interest" description="Disordered" evidence="6">
    <location>
        <begin position="78"/>
        <end position="110"/>
    </location>
</feature>